<dbReference type="Pfam" id="PF00636">
    <property type="entry name" value="Ribonuclease_3"/>
    <property type="match status" value="1"/>
</dbReference>
<name>A0A2V3J194_9FLOR</name>
<evidence type="ECO:0000313" key="3">
    <source>
        <dbReference type="Proteomes" id="UP000247409"/>
    </source>
</evidence>
<dbReference type="GO" id="GO:0006396">
    <property type="term" value="P:RNA processing"/>
    <property type="evidence" value="ECO:0007669"/>
    <property type="project" value="InterPro"/>
</dbReference>
<gene>
    <name evidence="2" type="ORF">BWQ96_02399</name>
</gene>
<dbReference type="EMBL" id="NBIV01000020">
    <property type="protein sequence ID" value="PXF47717.1"/>
    <property type="molecule type" value="Genomic_DNA"/>
</dbReference>
<evidence type="ECO:0000313" key="2">
    <source>
        <dbReference type="EMBL" id="PXF47717.1"/>
    </source>
</evidence>
<dbReference type="CDD" id="cd00593">
    <property type="entry name" value="RIBOc"/>
    <property type="match status" value="1"/>
</dbReference>
<dbReference type="Gene3D" id="1.10.1520.10">
    <property type="entry name" value="Ribonuclease III domain"/>
    <property type="match status" value="1"/>
</dbReference>
<reference evidence="2 3" key="1">
    <citation type="journal article" date="2018" name="Mol. Biol. Evol.">
        <title>Analysis of the draft genome of the red seaweed Gracilariopsis chorda provides insights into genome size evolution in Rhodophyta.</title>
        <authorList>
            <person name="Lee J."/>
            <person name="Yang E.C."/>
            <person name="Graf L."/>
            <person name="Yang J.H."/>
            <person name="Qiu H."/>
            <person name="Zel Zion U."/>
            <person name="Chan C.X."/>
            <person name="Stephens T.G."/>
            <person name="Weber A.P.M."/>
            <person name="Boo G.H."/>
            <person name="Boo S.M."/>
            <person name="Kim K.M."/>
            <person name="Shin Y."/>
            <person name="Jung M."/>
            <person name="Lee S.J."/>
            <person name="Yim H.S."/>
            <person name="Lee J.H."/>
            <person name="Bhattacharya D."/>
            <person name="Yoon H.S."/>
        </authorList>
    </citation>
    <scope>NUCLEOTIDE SEQUENCE [LARGE SCALE GENOMIC DNA]</scope>
    <source>
        <strain evidence="2 3">SKKU-2015</strain>
        <tissue evidence="2">Whole body</tissue>
    </source>
</reference>
<dbReference type="InterPro" id="IPR000999">
    <property type="entry name" value="RNase_III_dom"/>
</dbReference>
<dbReference type="SUPFAM" id="SSF69065">
    <property type="entry name" value="RNase III domain-like"/>
    <property type="match status" value="1"/>
</dbReference>
<dbReference type="Proteomes" id="UP000247409">
    <property type="component" value="Unassembled WGS sequence"/>
</dbReference>
<dbReference type="OrthoDB" id="10475581at2759"/>
<dbReference type="SMART" id="SM00535">
    <property type="entry name" value="RIBOc"/>
    <property type="match status" value="1"/>
</dbReference>
<comment type="caution">
    <text evidence="2">The sequence shown here is derived from an EMBL/GenBank/DDBJ whole genome shotgun (WGS) entry which is preliminary data.</text>
</comment>
<dbReference type="AlphaFoldDB" id="A0A2V3J194"/>
<organism evidence="2 3">
    <name type="scientific">Gracilariopsis chorda</name>
    <dbReference type="NCBI Taxonomy" id="448386"/>
    <lineage>
        <taxon>Eukaryota</taxon>
        <taxon>Rhodophyta</taxon>
        <taxon>Florideophyceae</taxon>
        <taxon>Rhodymeniophycidae</taxon>
        <taxon>Gracilariales</taxon>
        <taxon>Gracilariaceae</taxon>
        <taxon>Gracilariopsis</taxon>
    </lineage>
</organism>
<sequence length="605" mass="67303">MRSALGIRRIADVEVRQVLHATDADILQLQRVMTQWQVPQFRAWPLLLRALTHPSISNWAERMLKVKKRSLSPSTLELLGDRVVGTAVALQLLRWQTCPDEDHPHSRLAHAPRLSTVLRGLVGNRGMALVARQIGIDRLLRWEKPLPPLAHRGRLDQTGVDLATGFSCNTEVNAFANAYEAVAAAVYLDCALPAATDFVANTLLRRVEHVQNANAEIPHFEERLVHHVCALVKQQVAFITSPKRRAVNTFEPLECHVLDLHPQLAENRAHELFYCAVALRNKQDSQNHFAESDFITVASHFSVETARIAALTQAIGMLSGNTAAAQSSQRHSTRPVPLRFRNDALDEPQHFLEANFTDDGRWQYHADYHHLAKLLQRVHTPGTTGLETLDASQIQERIQALGRSAEHDDQRWSEQGHKHHTLFQSWHSTAPHARGRPKGEPPVCPATIERCVSVGQQTQLGSELARNHEAPFLGIESASRVVEAITNSADELYSLTVPKRSARAKAYHVLGHNAVRLWSVQSSMQDCSEERVSVVSRSEEKAGMSRVMQSALLGDRGLADVEDLRVNRAYVAIGMCVHSAGCPSAMAWLSGAEQIAADSKRSDKR</sequence>
<dbReference type="InterPro" id="IPR036389">
    <property type="entry name" value="RNase_III_sf"/>
</dbReference>
<keyword evidence="3" id="KW-1185">Reference proteome</keyword>
<evidence type="ECO:0000259" key="1">
    <source>
        <dbReference type="SMART" id="SM00535"/>
    </source>
</evidence>
<dbReference type="GO" id="GO:0004525">
    <property type="term" value="F:ribonuclease III activity"/>
    <property type="evidence" value="ECO:0007669"/>
    <property type="project" value="InterPro"/>
</dbReference>
<proteinExistence type="predicted"/>
<accession>A0A2V3J194</accession>
<feature type="domain" description="RNase III" evidence="1">
    <location>
        <begin position="45"/>
        <end position="212"/>
    </location>
</feature>
<protein>
    <recommendedName>
        <fullName evidence="1">RNase III domain-containing protein</fullName>
    </recommendedName>
</protein>